<evidence type="ECO:0000313" key="1">
    <source>
        <dbReference type="EMBL" id="MBN8235928.1"/>
    </source>
</evidence>
<evidence type="ECO:0000313" key="2">
    <source>
        <dbReference type="Proteomes" id="UP000663970"/>
    </source>
</evidence>
<dbReference type="SUPFAM" id="SSF51445">
    <property type="entry name" value="(Trans)glycosidases"/>
    <property type="match status" value="1"/>
</dbReference>
<proteinExistence type="predicted"/>
<keyword evidence="2" id="KW-1185">Reference proteome</keyword>
<dbReference type="EMBL" id="JAEKJY010000003">
    <property type="protein sequence ID" value="MBN8235928.1"/>
    <property type="molecule type" value="Genomic_DNA"/>
</dbReference>
<organism evidence="1 2">
    <name type="scientific">Halobacillus kuroshimensis</name>
    <dbReference type="NCBI Taxonomy" id="302481"/>
    <lineage>
        <taxon>Bacteria</taxon>
        <taxon>Bacillati</taxon>
        <taxon>Bacillota</taxon>
        <taxon>Bacilli</taxon>
        <taxon>Bacillales</taxon>
        <taxon>Bacillaceae</taxon>
        <taxon>Halobacillus</taxon>
    </lineage>
</organism>
<comment type="caution">
    <text evidence="1">The sequence shown here is derived from an EMBL/GenBank/DDBJ whole genome shotgun (WGS) entry which is preliminary data.</text>
</comment>
<protein>
    <recommendedName>
        <fullName evidence="3">Amidase</fullName>
    </recommendedName>
</protein>
<dbReference type="Proteomes" id="UP000663970">
    <property type="component" value="Unassembled WGS sequence"/>
</dbReference>
<dbReference type="RefSeq" id="WP_206934126.1">
    <property type="nucleotide sequence ID" value="NZ_JAEKJY010000003.1"/>
</dbReference>
<dbReference type="InterPro" id="IPR017853">
    <property type="entry name" value="GH"/>
</dbReference>
<evidence type="ECO:0008006" key="3">
    <source>
        <dbReference type="Google" id="ProtNLM"/>
    </source>
</evidence>
<accession>A0ABS3DXG5</accession>
<reference evidence="1 2" key="1">
    <citation type="submission" date="2020-12" db="EMBL/GenBank/DDBJ databases">
        <title>Oil enriched cultivation method for isolating marine PHA-producing bacteria.</title>
        <authorList>
            <person name="Zheng W."/>
            <person name="Yu S."/>
            <person name="Huang Y."/>
        </authorList>
    </citation>
    <scope>NUCLEOTIDE SEQUENCE [LARGE SCALE GENOMIC DNA]</scope>
    <source>
        <strain evidence="1 2">SY-2-6</strain>
    </source>
</reference>
<gene>
    <name evidence="1" type="ORF">JF544_11745</name>
</gene>
<name>A0ABS3DXG5_9BACI</name>
<sequence>MSQPSKVKATWIWDLDEMEGSIEDNIEFAEEQEVNLIYLHISIKGLDRERVKAFIEEASAHNIQVYALGGDPNWALDKHQDSLSTFISLVRNYNQDVPNEAGFKGIHMDIEPYLLPEWDAARDEVIAQWMGNVTFLRQEVEKTGQDLQLSGDFPFWVNDLQVPGESESLSSWMLSQLDSMTIMAYRDYTEGRNGIKHIASPLIEQAANQDKSVVIAVNVIKTDEGSYTTFYDSAPGQMEQELNGLNQSFSGHPGYAGIAVHDYSYWKLYRNKE</sequence>